<protein>
    <recommendedName>
        <fullName evidence="1">Fungal lipase-type domain-containing protein</fullName>
    </recommendedName>
</protein>
<keyword evidence="3" id="KW-1185">Reference proteome</keyword>
<dbReference type="PATRIC" id="fig|1469144.10.peg.244"/>
<dbReference type="Gene3D" id="3.40.50.1820">
    <property type="entry name" value="alpha/beta hydrolase"/>
    <property type="match status" value="1"/>
</dbReference>
<evidence type="ECO:0000313" key="2">
    <source>
        <dbReference type="EMBL" id="KWW98546.1"/>
    </source>
</evidence>
<comment type="caution">
    <text evidence="2">The sequence shown here is derived from an EMBL/GenBank/DDBJ whole genome shotgun (WGS) entry which is preliminary data.</text>
</comment>
<dbReference type="RefSeq" id="WP_066883329.1">
    <property type="nucleotide sequence ID" value="NZ_LAXD01000001.1"/>
</dbReference>
<dbReference type="EMBL" id="LAXD01000001">
    <property type="protein sequence ID" value="KWW98546.1"/>
    <property type="molecule type" value="Genomic_DNA"/>
</dbReference>
<sequence length="235" mass="25344">MDNVGKISREADGHIAIQTVVGPDGKPRYIVELPGVQAWSLVDHPQDVGGAVSSEQLQSSAYTRAIRKAMEQAGIPEGADVMLVGHSLGGIAAMDLAGDPSFNGGKYNVTHVMTAGSPISTKEVAPGAQTRVLSVENTHDIVTHVDGQDSMRYGQSERRMTYQFSDNYGSFGANHAANREESVKGHRGYAEHIRDDLKNSPNPYLRSYVDSTTPYLRGTVTDTKIYSLRDNPPGA</sequence>
<name>A0A132ML44_9ACTN</name>
<evidence type="ECO:0000313" key="3">
    <source>
        <dbReference type="Proteomes" id="UP000070188"/>
    </source>
</evidence>
<dbReference type="GO" id="GO:0006629">
    <property type="term" value="P:lipid metabolic process"/>
    <property type="evidence" value="ECO:0007669"/>
    <property type="project" value="InterPro"/>
</dbReference>
<dbReference type="STRING" id="1469144.LI90_169"/>
<dbReference type="AlphaFoldDB" id="A0A132ML44"/>
<dbReference type="InterPro" id="IPR029058">
    <property type="entry name" value="AB_hydrolase_fold"/>
</dbReference>
<dbReference type="Proteomes" id="UP000070188">
    <property type="component" value="Unassembled WGS sequence"/>
</dbReference>
<proteinExistence type="predicted"/>
<dbReference type="SUPFAM" id="SSF53474">
    <property type="entry name" value="alpha/beta-Hydrolases"/>
    <property type="match status" value="1"/>
</dbReference>
<gene>
    <name evidence="2" type="ORF">LI90_169</name>
</gene>
<dbReference type="OrthoDB" id="5095936at2"/>
<dbReference type="Pfam" id="PF01764">
    <property type="entry name" value="Lipase_3"/>
    <property type="match status" value="1"/>
</dbReference>
<evidence type="ECO:0000259" key="1">
    <source>
        <dbReference type="Pfam" id="PF01764"/>
    </source>
</evidence>
<accession>A0A132ML44</accession>
<dbReference type="InterPro" id="IPR002921">
    <property type="entry name" value="Fungal_lipase-type"/>
</dbReference>
<organism evidence="2 3">
    <name type="scientific">Carbonactinospora thermoautotrophica</name>
    <dbReference type="NCBI Taxonomy" id="1469144"/>
    <lineage>
        <taxon>Bacteria</taxon>
        <taxon>Bacillati</taxon>
        <taxon>Actinomycetota</taxon>
        <taxon>Actinomycetes</taxon>
        <taxon>Kitasatosporales</taxon>
        <taxon>Carbonactinosporaceae</taxon>
        <taxon>Carbonactinospora</taxon>
    </lineage>
</organism>
<feature type="domain" description="Fungal lipase-type" evidence="1">
    <location>
        <begin position="61"/>
        <end position="147"/>
    </location>
</feature>
<reference evidence="3" key="1">
    <citation type="submission" date="2015-04" db="EMBL/GenBank/DDBJ databases">
        <title>Physiological reanalysis, assessment of diazotrophy, and genome sequences of multiple isolates of Streptomyces thermoautotrophicus.</title>
        <authorList>
            <person name="MacKellar D.C."/>
            <person name="Lieber L."/>
            <person name="Norman J."/>
            <person name="Bolger A."/>
            <person name="Tobin C."/>
            <person name="Murray J.W."/>
            <person name="Chang R."/>
            <person name="Ford T."/>
            <person name="Nguyen P.Q."/>
            <person name="Woodward J."/>
            <person name="Permingeat H."/>
            <person name="Joshi N.S."/>
            <person name="Silver P.A."/>
            <person name="Usadel B."/>
            <person name="Rutherford A.W."/>
            <person name="Friesen M."/>
            <person name="Prell J."/>
        </authorList>
    </citation>
    <scope>NUCLEOTIDE SEQUENCE [LARGE SCALE GENOMIC DNA]</scope>
    <source>
        <strain evidence="3">H1</strain>
    </source>
</reference>